<reference evidence="2" key="1">
    <citation type="submission" date="2021-07" db="EMBL/GenBank/DDBJ databases">
        <authorList>
            <person name="Durling M."/>
        </authorList>
    </citation>
    <scope>NUCLEOTIDE SEQUENCE</scope>
</reference>
<evidence type="ECO:0000313" key="2">
    <source>
        <dbReference type="EMBL" id="CAG8981500.1"/>
    </source>
</evidence>
<evidence type="ECO:0000313" key="3">
    <source>
        <dbReference type="Proteomes" id="UP000701801"/>
    </source>
</evidence>
<keyword evidence="3" id="KW-1185">Reference proteome</keyword>
<feature type="compositionally biased region" description="Basic and acidic residues" evidence="1">
    <location>
        <begin position="173"/>
        <end position="187"/>
    </location>
</feature>
<comment type="caution">
    <text evidence="2">The sequence shown here is derived from an EMBL/GenBank/DDBJ whole genome shotgun (WGS) entry which is preliminary data.</text>
</comment>
<dbReference type="Proteomes" id="UP000701801">
    <property type="component" value="Unassembled WGS sequence"/>
</dbReference>
<dbReference type="EMBL" id="CAJVRM010000485">
    <property type="protein sequence ID" value="CAG8981500.1"/>
    <property type="molecule type" value="Genomic_DNA"/>
</dbReference>
<proteinExistence type="predicted"/>
<gene>
    <name evidence="2" type="ORF">HYALB_00003072</name>
</gene>
<evidence type="ECO:0000256" key="1">
    <source>
        <dbReference type="SAM" id="MobiDB-lite"/>
    </source>
</evidence>
<protein>
    <submittedName>
        <fullName evidence="2">Uncharacterized protein</fullName>
    </submittedName>
</protein>
<sequence>MAALAVADPNITPAMRSEFRFATFDTSVSPLLERRHFGNPAVSLTAPHGVLWAKCGPPLRLRDYVFYGTLPPGEYVPLELGTSQYLFVPFAQGDPDQRGLLCVRQLASAENRVTPWIVYNVLTESWGTVKTTKNIMAPAIVQRNKRIGKKTDLFHYIYVETFPLPIKRSPKYVHDEAKKRKAEKTAPKPDSGSGSGSKSGSPIVR</sequence>
<dbReference type="AlphaFoldDB" id="A0A9N9LUI2"/>
<organism evidence="2 3">
    <name type="scientific">Hymenoscyphus albidus</name>
    <dbReference type="NCBI Taxonomy" id="595503"/>
    <lineage>
        <taxon>Eukaryota</taxon>
        <taxon>Fungi</taxon>
        <taxon>Dikarya</taxon>
        <taxon>Ascomycota</taxon>
        <taxon>Pezizomycotina</taxon>
        <taxon>Leotiomycetes</taxon>
        <taxon>Helotiales</taxon>
        <taxon>Helotiaceae</taxon>
        <taxon>Hymenoscyphus</taxon>
    </lineage>
</organism>
<feature type="region of interest" description="Disordered" evidence="1">
    <location>
        <begin position="173"/>
        <end position="205"/>
    </location>
</feature>
<name>A0A9N9LUI2_9HELO</name>
<feature type="compositionally biased region" description="Low complexity" evidence="1">
    <location>
        <begin position="196"/>
        <end position="205"/>
    </location>
</feature>
<accession>A0A9N9LUI2</accession>